<evidence type="ECO:0000256" key="1">
    <source>
        <dbReference type="SAM" id="MobiDB-lite"/>
    </source>
</evidence>
<sequence length="31" mass="3218">MVPSPHWSHPPHAHSAVRTGSAQGDGIPCLS</sequence>
<organism evidence="2 3">
    <name type="scientific">Knoellia flava TL1</name>
    <dbReference type="NCBI Taxonomy" id="1385518"/>
    <lineage>
        <taxon>Bacteria</taxon>
        <taxon>Bacillati</taxon>
        <taxon>Actinomycetota</taxon>
        <taxon>Actinomycetes</taxon>
        <taxon>Micrococcales</taxon>
        <taxon>Intrasporangiaceae</taxon>
        <taxon>Knoellia</taxon>
    </lineage>
</organism>
<evidence type="ECO:0000313" key="2">
    <source>
        <dbReference type="EMBL" id="KGN35737.1"/>
    </source>
</evidence>
<feature type="region of interest" description="Disordered" evidence="1">
    <location>
        <begin position="1"/>
        <end position="31"/>
    </location>
</feature>
<reference evidence="2 3" key="1">
    <citation type="submission" date="2013-08" db="EMBL/GenBank/DDBJ databases">
        <title>The genome sequence of Knoellia flava.</title>
        <authorList>
            <person name="Zhu W."/>
            <person name="Wang G."/>
        </authorList>
    </citation>
    <scope>NUCLEOTIDE SEQUENCE [LARGE SCALE GENOMIC DNA]</scope>
    <source>
        <strain evidence="2 3">TL1</strain>
    </source>
</reference>
<evidence type="ECO:0000313" key="3">
    <source>
        <dbReference type="Proteomes" id="UP000029990"/>
    </source>
</evidence>
<name>A0ABR4XIN9_9MICO</name>
<protein>
    <submittedName>
        <fullName evidence="2">Uncharacterized protein</fullName>
    </submittedName>
</protein>
<dbReference type="EMBL" id="AVPI01000001">
    <property type="protein sequence ID" value="KGN35737.1"/>
    <property type="molecule type" value="Genomic_DNA"/>
</dbReference>
<keyword evidence="3" id="KW-1185">Reference proteome</keyword>
<dbReference type="Proteomes" id="UP000029990">
    <property type="component" value="Unassembled WGS sequence"/>
</dbReference>
<proteinExistence type="predicted"/>
<gene>
    <name evidence="2" type="ORF">N798_00345</name>
</gene>
<comment type="caution">
    <text evidence="2">The sequence shown here is derived from an EMBL/GenBank/DDBJ whole genome shotgun (WGS) entry which is preliminary data.</text>
</comment>
<accession>A0ABR4XIN9</accession>